<evidence type="ECO:0000313" key="2">
    <source>
        <dbReference type="Proteomes" id="UP000789920"/>
    </source>
</evidence>
<reference evidence="1" key="1">
    <citation type="submission" date="2021-06" db="EMBL/GenBank/DDBJ databases">
        <authorList>
            <person name="Kallberg Y."/>
            <person name="Tangrot J."/>
            <person name="Rosling A."/>
        </authorList>
    </citation>
    <scope>NUCLEOTIDE SEQUENCE</scope>
    <source>
        <strain evidence="1">MA461A</strain>
    </source>
</reference>
<gene>
    <name evidence="1" type="ORF">RPERSI_LOCUS11098</name>
</gene>
<organism evidence="1 2">
    <name type="scientific">Racocetra persica</name>
    <dbReference type="NCBI Taxonomy" id="160502"/>
    <lineage>
        <taxon>Eukaryota</taxon>
        <taxon>Fungi</taxon>
        <taxon>Fungi incertae sedis</taxon>
        <taxon>Mucoromycota</taxon>
        <taxon>Glomeromycotina</taxon>
        <taxon>Glomeromycetes</taxon>
        <taxon>Diversisporales</taxon>
        <taxon>Gigasporaceae</taxon>
        <taxon>Racocetra</taxon>
    </lineage>
</organism>
<evidence type="ECO:0000313" key="1">
    <source>
        <dbReference type="EMBL" id="CAG8718548.1"/>
    </source>
</evidence>
<name>A0ACA9PVP2_9GLOM</name>
<dbReference type="Proteomes" id="UP000789920">
    <property type="component" value="Unassembled WGS sequence"/>
</dbReference>
<keyword evidence="2" id="KW-1185">Reference proteome</keyword>
<sequence>KEGLKSSNDTSQNTGQLLILDISNGFQRSNPPWVIGPSGPKVAYHTVSVGGSQNELLVVYGGESGETPPPPNSLFYFDTITQNWSIPNVTPSSRRREHTAVTRLEDASVFFFGGIPDSSSIVVSAQVQYNDLYQLQTRINIWNVISPQTYTPSPRYHHTSTLLADGKMYVIGGFSGSSMVDTSNIYIYDTTNGKWDLKTAGGNLPSPRRDHAAVGTKDSKVIIHGGVDVTFTSLFSDIAVLDTTRDPISWIPVSVNGAIPPGRYSHTATMVGTNMIIAFGYMANETADSNIYILDTTTFTWTDTYVPNKLEYTDTTPSNKLPNSTGSPGVAGDNSNKTTIIVSSVIGGFLVIIAIGCIIVWLFLRKPRDDFYASAYLVPHPQNLNPRLQPPMSNKYRNSYATTTNETHLSANSDSDATHEKTYSELFDDSTREIDIQTTNMIIVPKTMLRVMNPDNDD</sequence>
<accession>A0ACA9PVP2</accession>
<dbReference type="EMBL" id="CAJVQC010022556">
    <property type="protein sequence ID" value="CAG8718548.1"/>
    <property type="molecule type" value="Genomic_DNA"/>
</dbReference>
<proteinExistence type="predicted"/>
<feature type="non-terminal residue" evidence="1">
    <location>
        <position position="1"/>
    </location>
</feature>
<protein>
    <submittedName>
        <fullName evidence="1">24344_t:CDS:1</fullName>
    </submittedName>
</protein>
<comment type="caution">
    <text evidence="1">The sequence shown here is derived from an EMBL/GenBank/DDBJ whole genome shotgun (WGS) entry which is preliminary data.</text>
</comment>